<evidence type="ECO:0000313" key="1">
    <source>
        <dbReference type="EMBL" id="MEJ7137384.1"/>
    </source>
</evidence>
<reference evidence="1" key="1">
    <citation type="submission" date="2023-10" db="EMBL/GenBank/DDBJ databases">
        <title>Amphibacter perezi, gen. nov., sp. nov. a novel taxa of the family Comamonadaceae, class Betaproteobacteria isolated from the skin microbiota of Pelophylax perezi from different populations.</title>
        <authorList>
            <person name="Costa S."/>
            <person name="Proenca D.N."/>
            <person name="Lopes I."/>
            <person name="Morais P.V."/>
        </authorList>
    </citation>
    <scope>NUCLEOTIDE SEQUENCE</scope>
    <source>
        <strain evidence="1">SL12-8</strain>
    </source>
</reference>
<dbReference type="Proteomes" id="UP001364695">
    <property type="component" value="Unassembled WGS sequence"/>
</dbReference>
<protein>
    <submittedName>
        <fullName evidence="1">Peptidase S1</fullName>
    </submittedName>
</protein>
<comment type="caution">
    <text evidence="1">The sequence shown here is derived from an EMBL/GenBank/DDBJ whole genome shotgun (WGS) entry which is preliminary data.</text>
</comment>
<dbReference type="EMBL" id="JAWDIE010000003">
    <property type="protein sequence ID" value="MEJ7137384.1"/>
    <property type="molecule type" value="Genomic_DNA"/>
</dbReference>
<sequence>MRPISADRLAPRPLLKTLLPVAMAAFLTACGGGSGTSVVSSTETGASTVTDASTSPATDNTPLAADQPLVDTAVYSGQATGQVTPDQAKEEVAVTHHEMTLNGQKLRYTVTAGHLTTVDNKLSTSRASMFYVAFTKDGEAPGTRPVTFLYNGGPGSAASWLMLGAFSPKRINTDTYPNALPPAPFTLEDNPDTLLDKSDLVYINPVGTGYSAAIAPLTNKEFWNTDADADSIRDFIQRYLSINRRWNSPKYLMGESYGGPRTAVTSWRLQTAGIPLNGVTLVSPILNFTERGNLLGAMPTMAMAAWYYKRNDARFHDLSATDMAQAARDFSTNVLTPFAATGAYPLDGDNTILPLLTQFNLADPAYETKYLDILKQTQAYTGPGFGVDATWSALYTSPLNKAFKDSIDSAVKSGQTTIADATKLYGARYAWAYGPSYFNLTLLADQERSAGLYDARTSLSTKGIAATIPGDSGSNDSSIVAVNGAYTALWRDYIGGDLKYTTNSSFVGINTDVFKAWKYTHTEPDGTVTSDDNKFDARPDLAATMSLNPYMKVMALMGYFDQVTPFHQTELDLASLPVDPALLKNITTHSYESGHMLYVDSKARTAARKDLNALYTPAAAQ</sequence>
<evidence type="ECO:0000313" key="2">
    <source>
        <dbReference type="Proteomes" id="UP001364695"/>
    </source>
</evidence>
<proteinExistence type="predicted"/>
<name>A0ACC6NZJ4_9BURK</name>
<gene>
    <name evidence="1" type="ORF">RV045_02925</name>
</gene>
<keyword evidence="2" id="KW-1185">Reference proteome</keyword>
<accession>A0ACC6NZJ4</accession>
<organism evidence="1 2">
    <name type="scientific">Amphibiibacter pelophylacis</name>
    <dbReference type="NCBI Taxonomy" id="1799477"/>
    <lineage>
        <taxon>Bacteria</taxon>
        <taxon>Pseudomonadati</taxon>
        <taxon>Pseudomonadota</taxon>
        <taxon>Betaproteobacteria</taxon>
        <taxon>Burkholderiales</taxon>
        <taxon>Sphaerotilaceae</taxon>
        <taxon>Amphibiibacter</taxon>
    </lineage>
</organism>